<organism evidence="1">
    <name type="scientific">Candidatus Kentrum sp. LPFa</name>
    <dbReference type="NCBI Taxonomy" id="2126335"/>
    <lineage>
        <taxon>Bacteria</taxon>
        <taxon>Pseudomonadati</taxon>
        <taxon>Pseudomonadota</taxon>
        <taxon>Gammaproteobacteria</taxon>
        <taxon>Candidatus Kentrum</taxon>
    </lineage>
</organism>
<sequence>MIPPSPFLRNQSKKQTELVMYLVRSLPGFITIALLGLLSVSCGSLPENSSSGAPGEALEIRASEERNDGGSSRNESRFRTASLALPSGRIFPIRLLFSAAEHRKGLSGVREADFPDGMGMFFWFPESAPRRFWMPDTWFDLDIVFLDEDLGIIYVARNMQAHPGWETPPPIARTPVIFSRYVLEVKANSAISKELRKGKRLIWNTPWSLEEIESRIDLLR</sequence>
<dbReference type="EMBL" id="CAADFK010000007">
    <property type="protein sequence ID" value="VFK09304.1"/>
    <property type="molecule type" value="Genomic_DNA"/>
</dbReference>
<dbReference type="InterPro" id="IPR038695">
    <property type="entry name" value="Saro_0823-like_sf"/>
</dbReference>
<dbReference type="AlphaFoldDB" id="A0A450VWY5"/>
<accession>A0A450VWY5</accession>
<evidence type="ECO:0000313" key="1">
    <source>
        <dbReference type="EMBL" id="VFK09304.1"/>
    </source>
</evidence>
<gene>
    <name evidence="1" type="ORF">BECKLPF1236B_GA0070989_100721</name>
</gene>
<dbReference type="PANTHER" id="PTHR37953:SF1">
    <property type="entry name" value="UPF0127 PROTEIN MJ1496"/>
    <property type="match status" value="1"/>
</dbReference>
<dbReference type="Gene3D" id="2.60.120.1140">
    <property type="entry name" value="Protein of unknown function DUF192"/>
    <property type="match status" value="1"/>
</dbReference>
<reference evidence="1" key="1">
    <citation type="submission" date="2019-02" db="EMBL/GenBank/DDBJ databases">
        <authorList>
            <person name="Gruber-Vodicka R. H."/>
            <person name="Seah K. B. B."/>
        </authorList>
    </citation>
    <scope>NUCLEOTIDE SEQUENCE</scope>
    <source>
        <strain evidence="1">BECK_S313</strain>
    </source>
</reference>
<name>A0A450VWY5_9GAMM</name>
<proteinExistence type="predicted"/>
<dbReference type="InterPro" id="IPR003795">
    <property type="entry name" value="DUF192"/>
</dbReference>
<protein>
    <submittedName>
        <fullName evidence="1">Uncharacterized conserved membrane protein, UPF0127 family</fullName>
    </submittedName>
</protein>
<dbReference type="Pfam" id="PF02643">
    <property type="entry name" value="DUF192"/>
    <property type="match status" value="1"/>
</dbReference>
<dbReference type="PANTHER" id="PTHR37953">
    <property type="entry name" value="UPF0127 PROTEIN MJ1496"/>
    <property type="match status" value="1"/>
</dbReference>